<feature type="repeat" description="WD" evidence="4">
    <location>
        <begin position="323"/>
        <end position="362"/>
    </location>
</feature>
<dbReference type="Pfam" id="PF00400">
    <property type="entry name" value="WD40"/>
    <property type="match status" value="3"/>
</dbReference>
<keyword evidence="2 4" id="KW-0853">WD repeat</keyword>
<dbReference type="EMBL" id="AMGV01000009">
    <property type="protein sequence ID" value="KEF54641.1"/>
    <property type="molecule type" value="Genomic_DNA"/>
</dbReference>
<evidence type="ECO:0000256" key="4">
    <source>
        <dbReference type="PROSITE-ProRule" id="PRU00221"/>
    </source>
</evidence>
<evidence type="ECO:0000256" key="5">
    <source>
        <dbReference type="SAM" id="MobiDB-lite"/>
    </source>
</evidence>
<name>A0A072P463_9EURO</name>
<evidence type="ECO:0000256" key="1">
    <source>
        <dbReference type="ARBA" id="ARBA00022490"/>
    </source>
</evidence>
<dbReference type="FunFam" id="2.130.10.10:FF:001196">
    <property type="entry name" value="WD repeat protein (AFU_orthologue AFUA_1G12380)"/>
    <property type="match status" value="1"/>
</dbReference>
<dbReference type="InterPro" id="IPR001680">
    <property type="entry name" value="WD40_rpt"/>
</dbReference>
<dbReference type="PROSITE" id="PS50082">
    <property type="entry name" value="WD_REPEATS_2"/>
    <property type="match status" value="1"/>
</dbReference>
<dbReference type="GO" id="GO:0010992">
    <property type="term" value="P:ubiquitin recycling"/>
    <property type="evidence" value="ECO:0007669"/>
    <property type="project" value="TreeGrafter"/>
</dbReference>
<dbReference type="SMART" id="SM00320">
    <property type="entry name" value="WD40"/>
    <property type="match status" value="5"/>
</dbReference>
<dbReference type="AlphaFoldDB" id="A0A072P463"/>
<evidence type="ECO:0000313" key="7">
    <source>
        <dbReference type="Proteomes" id="UP000027920"/>
    </source>
</evidence>
<dbReference type="VEuPathDB" id="FungiDB:A1O9_09083"/>
<keyword evidence="7" id="KW-1185">Reference proteome</keyword>
<feature type="region of interest" description="Disordered" evidence="5">
    <location>
        <begin position="1"/>
        <end position="35"/>
    </location>
</feature>
<feature type="compositionally biased region" description="Polar residues" evidence="5">
    <location>
        <begin position="1"/>
        <end position="21"/>
    </location>
</feature>
<dbReference type="GO" id="GO:0043130">
    <property type="term" value="F:ubiquitin binding"/>
    <property type="evidence" value="ECO:0007669"/>
    <property type="project" value="TreeGrafter"/>
</dbReference>
<dbReference type="GeneID" id="25283993"/>
<gene>
    <name evidence="6" type="ORF">A1O9_09083</name>
</gene>
<evidence type="ECO:0000313" key="6">
    <source>
        <dbReference type="EMBL" id="KEF54641.1"/>
    </source>
</evidence>
<dbReference type="GO" id="GO:0005634">
    <property type="term" value="C:nucleus"/>
    <property type="evidence" value="ECO:0007669"/>
    <property type="project" value="TreeGrafter"/>
</dbReference>
<dbReference type="InterPro" id="IPR015943">
    <property type="entry name" value="WD40/YVTN_repeat-like_dom_sf"/>
</dbReference>
<dbReference type="Proteomes" id="UP000027920">
    <property type="component" value="Unassembled WGS sequence"/>
</dbReference>
<accession>A0A072P463</accession>
<keyword evidence="3" id="KW-0677">Repeat</keyword>
<dbReference type="HOGENOM" id="CLU_000288_57_4_1"/>
<dbReference type="PANTHER" id="PTHR19849:SF0">
    <property type="entry name" value="PHOSPHOLIPASE A-2-ACTIVATING PROTEIN"/>
    <property type="match status" value="1"/>
</dbReference>
<dbReference type="Gene3D" id="2.130.10.10">
    <property type="entry name" value="YVTN repeat-like/Quinoprotein amine dehydrogenase"/>
    <property type="match status" value="2"/>
</dbReference>
<protein>
    <submittedName>
        <fullName evidence="6">Uncharacterized protein</fullName>
    </submittedName>
</protein>
<dbReference type="PANTHER" id="PTHR19849">
    <property type="entry name" value="PHOSPHOLIPASE A-2-ACTIVATING PROTEIN"/>
    <property type="match status" value="1"/>
</dbReference>
<reference evidence="6 7" key="1">
    <citation type="submission" date="2013-03" db="EMBL/GenBank/DDBJ databases">
        <title>The Genome Sequence of Exophiala aquamarina CBS 119918.</title>
        <authorList>
            <consortium name="The Broad Institute Genomics Platform"/>
            <person name="Cuomo C."/>
            <person name="de Hoog S."/>
            <person name="Gorbushina A."/>
            <person name="Walker B."/>
            <person name="Young S.K."/>
            <person name="Zeng Q."/>
            <person name="Gargeya S."/>
            <person name="Fitzgerald M."/>
            <person name="Haas B."/>
            <person name="Abouelleil A."/>
            <person name="Allen A.W."/>
            <person name="Alvarado L."/>
            <person name="Arachchi H.M."/>
            <person name="Berlin A.M."/>
            <person name="Chapman S.B."/>
            <person name="Gainer-Dewar J."/>
            <person name="Goldberg J."/>
            <person name="Griggs A."/>
            <person name="Gujja S."/>
            <person name="Hansen M."/>
            <person name="Howarth C."/>
            <person name="Imamovic A."/>
            <person name="Ireland A."/>
            <person name="Larimer J."/>
            <person name="McCowan C."/>
            <person name="Murphy C."/>
            <person name="Pearson M."/>
            <person name="Poon T.W."/>
            <person name="Priest M."/>
            <person name="Roberts A."/>
            <person name="Saif S."/>
            <person name="Shea T."/>
            <person name="Sisk P."/>
            <person name="Sykes S."/>
            <person name="Wortman J."/>
            <person name="Nusbaum C."/>
            <person name="Birren B."/>
        </authorList>
    </citation>
    <scope>NUCLEOTIDE SEQUENCE [LARGE SCALE GENOMIC DNA]</scope>
    <source>
        <strain evidence="6 7">CBS 119918</strain>
    </source>
</reference>
<evidence type="ECO:0000256" key="3">
    <source>
        <dbReference type="ARBA" id="ARBA00022737"/>
    </source>
</evidence>
<feature type="region of interest" description="Disordered" evidence="5">
    <location>
        <begin position="366"/>
        <end position="413"/>
    </location>
</feature>
<dbReference type="OrthoDB" id="6262491at2759"/>
<dbReference type="RefSeq" id="XP_013257231.1">
    <property type="nucleotide sequence ID" value="XM_013401777.1"/>
</dbReference>
<proteinExistence type="predicted"/>
<dbReference type="GO" id="GO:0005737">
    <property type="term" value="C:cytoplasm"/>
    <property type="evidence" value="ECO:0007669"/>
    <property type="project" value="TreeGrafter"/>
</dbReference>
<sequence length="413" mass="46075">MASFNTSGQPGSYFQTDTSIAETDRKSRKAANNKGDPIKFPTKILAVQVNHFFDPTGDVVFVAEAGGSVTRLQLSTNKLSSTPRGPQAPLTCLATQATKSPSDPFTTMQIFAGCWDKSVWRYTFRFAEAVNKGRTVTEHRSFPAHRDFVKCLIVARTPDNQEILITGGAEGEIRFWTLDGQACGVLKPDSRGIEDLALDPLSSPDNPLVFFSTSQREIFYFALPDSSKLPTNRIQMSAPILAHETSVYKLHFDDDGDLWTASADKTAKHLSRNHNWVSDTTLQHPDYVRDVVTHDQYGWVVTACRDEEIRVWYKATGDLHHVFSGHYEEVTGLALTNDLVISVSIDATLRRWSLAPAELQKAVHAAQNPSLLEQERGPKSDLPMLTEEEEAELQALMESEESEILEKMARDEQ</sequence>
<feature type="compositionally biased region" description="Acidic residues" evidence="5">
    <location>
        <begin position="386"/>
        <end position="403"/>
    </location>
</feature>
<organism evidence="6 7">
    <name type="scientific">Exophiala aquamarina CBS 119918</name>
    <dbReference type="NCBI Taxonomy" id="1182545"/>
    <lineage>
        <taxon>Eukaryota</taxon>
        <taxon>Fungi</taxon>
        <taxon>Dikarya</taxon>
        <taxon>Ascomycota</taxon>
        <taxon>Pezizomycotina</taxon>
        <taxon>Eurotiomycetes</taxon>
        <taxon>Chaetothyriomycetidae</taxon>
        <taxon>Chaetothyriales</taxon>
        <taxon>Herpotrichiellaceae</taxon>
        <taxon>Exophiala</taxon>
    </lineage>
</organism>
<comment type="caution">
    <text evidence="6">The sequence shown here is derived from an EMBL/GenBank/DDBJ whole genome shotgun (WGS) entry which is preliminary data.</text>
</comment>
<dbReference type="SUPFAM" id="SSF50978">
    <property type="entry name" value="WD40 repeat-like"/>
    <property type="match status" value="1"/>
</dbReference>
<dbReference type="InterPro" id="IPR036322">
    <property type="entry name" value="WD40_repeat_dom_sf"/>
</dbReference>
<dbReference type="STRING" id="1182545.A0A072P463"/>
<feature type="compositionally biased region" description="Basic and acidic residues" evidence="5">
    <location>
        <begin position="404"/>
        <end position="413"/>
    </location>
</feature>
<evidence type="ECO:0000256" key="2">
    <source>
        <dbReference type="ARBA" id="ARBA00022574"/>
    </source>
</evidence>
<keyword evidence="1" id="KW-0963">Cytoplasm</keyword>
<dbReference type="GO" id="GO:0043161">
    <property type="term" value="P:proteasome-mediated ubiquitin-dependent protein catabolic process"/>
    <property type="evidence" value="ECO:0007669"/>
    <property type="project" value="TreeGrafter"/>
</dbReference>